<dbReference type="PROSITE" id="PS51192">
    <property type="entry name" value="HELICASE_ATP_BIND_1"/>
    <property type="match status" value="1"/>
</dbReference>
<keyword evidence="5" id="KW-0378">Hydrolase</keyword>
<dbReference type="InterPro" id="IPR011545">
    <property type="entry name" value="DEAD/DEAH_box_helicase_dom"/>
</dbReference>
<evidence type="ECO:0000259" key="3">
    <source>
        <dbReference type="PROSITE" id="PS51192"/>
    </source>
</evidence>
<evidence type="ECO:0000313" key="6">
    <source>
        <dbReference type="Proteomes" id="UP001589611"/>
    </source>
</evidence>
<dbReference type="InterPro" id="IPR052511">
    <property type="entry name" value="ATP-dep_Helicase"/>
</dbReference>
<keyword evidence="2" id="KW-0067">ATP-binding</keyword>
<dbReference type="PROSITE" id="PS51194">
    <property type="entry name" value="HELICASE_CTER"/>
    <property type="match status" value="1"/>
</dbReference>
<dbReference type="SMART" id="SM00490">
    <property type="entry name" value="HELICc"/>
    <property type="match status" value="1"/>
</dbReference>
<evidence type="ECO:0000259" key="4">
    <source>
        <dbReference type="PROSITE" id="PS51194"/>
    </source>
</evidence>
<dbReference type="GO" id="GO:0004386">
    <property type="term" value="F:helicase activity"/>
    <property type="evidence" value="ECO:0007669"/>
    <property type="project" value="UniProtKB-KW"/>
</dbReference>
<gene>
    <name evidence="5" type="ORF">ACFFPJ_06480</name>
</gene>
<dbReference type="EMBL" id="JBHMBE010000002">
    <property type="protein sequence ID" value="MFB9645439.1"/>
    <property type="molecule type" value="Genomic_DNA"/>
</dbReference>
<accession>A0ABV5SYM1</accession>
<organism evidence="5 6">
    <name type="scientific">Microbacterium terregens</name>
    <dbReference type="NCBI Taxonomy" id="69363"/>
    <lineage>
        <taxon>Bacteria</taxon>
        <taxon>Bacillati</taxon>
        <taxon>Actinomycetota</taxon>
        <taxon>Actinomycetes</taxon>
        <taxon>Micrococcales</taxon>
        <taxon>Microbacteriaceae</taxon>
        <taxon>Microbacterium</taxon>
    </lineage>
</organism>
<dbReference type="Gene3D" id="3.40.50.300">
    <property type="entry name" value="P-loop containing nucleotide triphosphate hydrolases"/>
    <property type="match status" value="2"/>
</dbReference>
<dbReference type="InterPro" id="IPR014001">
    <property type="entry name" value="Helicase_ATP-bd"/>
</dbReference>
<evidence type="ECO:0000313" key="5">
    <source>
        <dbReference type="EMBL" id="MFB9645439.1"/>
    </source>
</evidence>
<protein>
    <submittedName>
        <fullName evidence="5">DEAD/DEAH box helicase</fullName>
    </submittedName>
</protein>
<keyword evidence="1" id="KW-0547">Nucleotide-binding</keyword>
<proteinExistence type="predicted"/>
<dbReference type="SMART" id="SM00487">
    <property type="entry name" value="DEXDc"/>
    <property type="match status" value="1"/>
</dbReference>
<dbReference type="PANTHER" id="PTHR47962:SF5">
    <property type="entry name" value="ATP-DEPENDENT HELICASE LHR-RELATED"/>
    <property type="match status" value="1"/>
</dbReference>
<comment type="caution">
    <text evidence="5">The sequence shown here is derived from an EMBL/GenBank/DDBJ whole genome shotgun (WGS) entry which is preliminary data.</text>
</comment>
<dbReference type="SUPFAM" id="SSF52540">
    <property type="entry name" value="P-loop containing nucleoside triphosphate hydrolases"/>
    <property type="match status" value="1"/>
</dbReference>
<feature type="domain" description="Helicase C-terminal" evidence="4">
    <location>
        <begin position="236"/>
        <end position="387"/>
    </location>
</feature>
<dbReference type="InterPro" id="IPR027417">
    <property type="entry name" value="P-loop_NTPase"/>
</dbReference>
<dbReference type="PANTHER" id="PTHR47962">
    <property type="entry name" value="ATP-DEPENDENT HELICASE LHR-RELATED-RELATED"/>
    <property type="match status" value="1"/>
</dbReference>
<feature type="domain" description="Helicase ATP-binding" evidence="3">
    <location>
        <begin position="32"/>
        <end position="211"/>
    </location>
</feature>
<dbReference type="Proteomes" id="UP001589611">
    <property type="component" value="Unassembled WGS sequence"/>
</dbReference>
<name>A0ABV5SYM1_9MICO</name>
<sequence length="693" mass="75577">MSDVTELTAALEYHVANTLGWNDLRPLQRASIEPVRSGADCLLIAPTAGGKTEAATFPVLSRMVDEGWRGLSVIYVAPLKALLNNLLPRLEQYAAWLGRRVALWHGDIGDGERRRILGDPPEILLTTPESLEAMLVSRRVNHHLFFQSVRVLIADEVHALAASDRGWHLVAVLERLQRLSGQRVQRIGLSATLGNPEEVLHWLQGSNSAAGVPTRVVIGEASLAQAPEVTLDFVGSVDNAATVLSQMFLGEKRLVFCESRAQAEELAFALRTNGVETYVSHSSLSVDERRRSERAFAEGRNCVIVATSTLELGIDIGDLDRMIQLDSPRSVSSFLQRLGRTGRRAGTVRNALFLTADNDTLLRAAGLLHLWGSGFVEPVVPPPSPRHIAAQQLLALALQEGRFARAAWAEWWAGSHVMDSAPEVLEYLVEEEFLAVDGPWLFIGPRAEREFGRRHFMELLSTFIADLEMKVLEGRREIGSIAPLSLTAPVIEGRKPLLLAGRSWVVESIDWDRHVVVVREDLTKGRVRWGSGALPEAFEMVRARRDVLLGAEPQVNLSQRAVARLAEVRALRHNQVAEDGSVLARGEKSSVLWSFGGLKAHATLLAALPDEFAASATADNETIRFGPAVGDDVLVGVVVEGTLPEIAPQAVDGLKFSAALPNAMAFATLAERFVDREGARRIVKSTISGGTSA</sequence>
<dbReference type="RefSeq" id="WP_344714526.1">
    <property type="nucleotide sequence ID" value="NZ_BAAAWH010000001.1"/>
</dbReference>
<evidence type="ECO:0000256" key="1">
    <source>
        <dbReference type="ARBA" id="ARBA00022741"/>
    </source>
</evidence>
<reference evidence="5 6" key="1">
    <citation type="submission" date="2024-09" db="EMBL/GenBank/DDBJ databases">
        <authorList>
            <person name="Sun Q."/>
            <person name="Mori K."/>
        </authorList>
    </citation>
    <scope>NUCLEOTIDE SEQUENCE [LARGE SCALE GENOMIC DNA]</scope>
    <source>
        <strain evidence="5 6">JCM 1342</strain>
    </source>
</reference>
<keyword evidence="6" id="KW-1185">Reference proteome</keyword>
<keyword evidence="5" id="KW-0347">Helicase</keyword>
<dbReference type="InterPro" id="IPR001650">
    <property type="entry name" value="Helicase_C-like"/>
</dbReference>
<dbReference type="Pfam" id="PF00270">
    <property type="entry name" value="DEAD"/>
    <property type="match status" value="1"/>
</dbReference>
<dbReference type="Pfam" id="PF00271">
    <property type="entry name" value="Helicase_C"/>
    <property type="match status" value="1"/>
</dbReference>
<evidence type="ECO:0000256" key="2">
    <source>
        <dbReference type="ARBA" id="ARBA00022840"/>
    </source>
</evidence>